<organism evidence="11 12">
    <name type="scientific">Brevibacterium senegalense</name>
    <dbReference type="NCBI Taxonomy" id="1033736"/>
    <lineage>
        <taxon>Bacteria</taxon>
        <taxon>Bacillati</taxon>
        <taxon>Actinomycetota</taxon>
        <taxon>Actinomycetes</taxon>
        <taxon>Micrococcales</taxon>
        <taxon>Brevibacteriaceae</taxon>
        <taxon>Brevibacterium</taxon>
    </lineage>
</organism>
<gene>
    <name evidence="11" type="ORF">K8V08_00540</name>
</gene>
<dbReference type="Gene3D" id="3.40.350.10">
    <property type="entry name" value="Creatinase/prolidase N-terminal domain"/>
    <property type="match status" value="1"/>
</dbReference>
<dbReference type="SMART" id="SM01011">
    <property type="entry name" value="AMP_N"/>
    <property type="match status" value="1"/>
</dbReference>
<sequence>MSSDADADLSDRVNNRSHRPSSTAFRDFVASGWDRTPLANVAPLPAAAWTPARRAAVSRRFPGERVVVPAGPLKVRSNDTDYRFRAHSAFIHLTGLETESEPDALLVFEPETAAEAAAGPAADSPEPEGHSVTLWFRPRAGADTEEFFSDARYGEYWVGPRDDLETMGVRTGIRTADSSTAMDAITKDLGSVSVRVVRGADQSVEQAIDAARAQVGADQDASVAGDDELAEFLSELRLTKDDHEVGQLRRAIEITRAGFDRAVASLQDAVAHPRGERVIETSFESAARLDGYGVGYDTIAAAGDHACTLHWIRNDGTVRPGDLVLLDAGAEADSLYTADITRTLPVDGTFTPVQARIYDAVLEAADAAFATAASHVHGPVRFRDVHAAAMEVIAQRLHDFGLLPVSVEESLSDAGQQHRRWMVHGTSHHLGLDVHDCAQARRDMYLDGLLEPGMVFTIEPGLYFKAADQLVPEEFRGIGVRIEDDVLVTEDGVENLSAGFPRTRAEVEAWTQRLAPGRAD</sequence>
<reference evidence="11" key="2">
    <citation type="submission" date="2021-09" db="EMBL/GenBank/DDBJ databases">
        <authorList>
            <person name="Gilroy R."/>
        </authorList>
    </citation>
    <scope>NUCLEOTIDE SEQUENCE</scope>
    <source>
        <strain evidence="11">ChiGjej5B5-7349</strain>
    </source>
</reference>
<evidence type="ECO:0000256" key="3">
    <source>
        <dbReference type="ARBA" id="ARBA00008766"/>
    </source>
</evidence>
<dbReference type="PANTHER" id="PTHR43226">
    <property type="entry name" value="XAA-PRO AMINOPEPTIDASE 3"/>
    <property type="match status" value="1"/>
</dbReference>
<comment type="similarity">
    <text evidence="3 8">Belongs to the peptidase M24B family.</text>
</comment>
<evidence type="ECO:0000313" key="12">
    <source>
        <dbReference type="Proteomes" id="UP000784435"/>
    </source>
</evidence>
<keyword evidence="7" id="KW-0464">Manganese</keyword>
<evidence type="ECO:0000256" key="8">
    <source>
        <dbReference type="RuleBase" id="RU000590"/>
    </source>
</evidence>
<dbReference type="GO" id="GO:0070006">
    <property type="term" value="F:metalloaminopeptidase activity"/>
    <property type="evidence" value="ECO:0007669"/>
    <property type="project" value="InterPro"/>
</dbReference>
<dbReference type="GO" id="GO:0030145">
    <property type="term" value="F:manganese ion binding"/>
    <property type="evidence" value="ECO:0007669"/>
    <property type="project" value="InterPro"/>
</dbReference>
<dbReference type="GO" id="GO:0006508">
    <property type="term" value="P:proteolysis"/>
    <property type="evidence" value="ECO:0007669"/>
    <property type="project" value="TreeGrafter"/>
</dbReference>
<keyword evidence="5 8" id="KW-0479">Metal-binding</keyword>
<evidence type="ECO:0000256" key="5">
    <source>
        <dbReference type="ARBA" id="ARBA00022723"/>
    </source>
</evidence>
<name>A0A921SMK7_9MICO</name>
<dbReference type="InterPro" id="IPR001131">
    <property type="entry name" value="Peptidase_M24B_aminopep-P_CS"/>
</dbReference>
<proteinExistence type="inferred from homology"/>
<dbReference type="InterPro" id="IPR052433">
    <property type="entry name" value="X-Pro_dipept-like"/>
</dbReference>
<evidence type="ECO:0000259" key="10">
    <source>
        <dbReference type="SMART" id="SM01011"/>
    </source>
</evidence>
<dbReference type="CDD" id="cd01087">
    <property type="entry name" value="Prolidase"/>
    <property type="match status" value="1"/>
</dbReference>
<feature type="region of interest" description="Disordered" evidence="9">
    <location>
        <begin position="1"/>
        <end position="21"/>
    </location>
</feature>
<accession>A0A921SMK7</accession>
<dbReference type="SUPFAM" id="SSF53092">
    <property type="entry name" value="Creatinase/prolidase N-terminal domain"/>
    <property type="match status" value="1"/>
</dbReference>
<comment type="cofactor">
    <cofactor evidence="2">
        <name>Mn(2+)</name>
        <dbReference type="ChEBI" id="CHEBI:29035"/>
    </cofactor>
</comment>
<dbReference type="Pfam" id="PF05195">
    <property type="entry name" value="AMP_N"/>
    <property type="match status" value="1"/>
</dbReference>
<dbReference type="Pfam" id="PF00557">
    <property type="entry name" value="Peptidase_M24"/>
    <property type="match status" value="1"/>
</dbReference>
<evidence type="ECO:0000256" key="4">
    <source>
        <dbReference type="ARBA" id="ARBA00012574"/>
    </source>
</evidence>
<dbReference type="InterPro" id="IPR000994">
    <property type="entry name" value="Pept_M24"/>
</dbReference>
<dbReference type="InterPro" id="IPR029149">
    <property type="entry name" value="Creatin/AminoP/Spt16_N"/>
</dbReference>
<dbReference type="InterPro" id="IPR007865">
    <property type="entry name" value="Aminopep_P_N"/>
</dbReference>
<dbReference type="Gene3D" id="3.90.230.10">
    <property type="entry name" value="Creatinase/methionine aminopeptidase superfamily"/>
    <property type="match status" value="1"/>
</dbReference>
<dbReference type="AlphaFoldDB" id="A0A921SMK7"/>
<evidence type="ECO:0000256" key="6">
    <source>
        <dbReference type="ARBA" id="ARBA00022801"/>
    </source>
</evidence>
<dbReference type="PANTHER" id="PTHR43226:SF4">
    <property type="entry name" value="XAA-PRO AMINOPEPTIDASE 3"/>
    <property type="match status" value="1"/>
</dbReference>
<dbReference type="Proteomes" id="UP000784435">
    <property type="component" value="Unassembled WGS sequence"/>
</dbReference>
<reference evidence="11" key="1">
    <citation type="journal article" date="2021" name="PeerJ">
        <title>Extensive microbial diversity within the chicken gut microbiome revealed by metagenomics and culture.</title>
        <authorList>
            <person name="Gilroy R."/>
            <person name="Ravi A."/>
            <person name="Getino M."/>
            <person name="Pursley I."/>
            <person name="Horton D.L."/>
            <person name="Alikhan N.F."/>
            <person name="Baker D."/>
            <person name="Gharbi K."/>
            <person name="Hall N."/>
            <person name="Watson M."/>
            <person name="Adriaenssens E.M."/>
            <person name="Foster-Nyarko E."/>
            <person name="Jarju S."/>
            <person name="Secka A."/>
            <person name="Antonio M."/>
            <person name="Oren A."/>
            <person name="Chaudhuri R.R."/>
            <person name="La Ragione R."/>
            <person name="Hildebrand F."/>
            <person name="Pallen M.J."/>
        </authorList>
    </citation>
    <scope>NUCLEOTIDE SEQUENCE</scope>
    <source>
        <strain evidence="11">ChiGjej5B5-7349</strain>
    </source>
</reference>
<feature type="domain" description="Aminopeptidase P N-terminal" evidence="10">
    <location>
        <begin position="44"/>
        <end position="205"/>
    </location>
</feature>
<dbReference type="PROSITE" id="PS00491">
    <property type="entry name" value="PROLINE_PEPTIDASE"/>
    <property type="match status" value="1"/>
</dbReference>
<evidence type="ECO:0000256" key="2">
    <source>
        <dbReference type="ARBA" id="ARBA00001936"/>
    </source>
</evidence>
<evidence type="ECO:0000256" key="1">
    <source>
        <dbReference type="ARBA" id="ARBA00001424"/>
    </source>
</evidence>
<dbReference type="InterPro" id="IPR036005">
    <property type="entry name" value="Creatinase/aminopeptidase-like"/>
</dbReference>
<keyword evidence="11" id="KW-0031">Aminopeptidase</keyword>
<dbReference type="EC" id="3.4.11.9" evidence="4"/>
<dbReference type="GO" id="GO:0005829">
    <property type="term" value="C:cytosol"/>
    <property type="evidence" value="ECO:0007669"/>
    <property type="project" value="TreeGrafter"/>
</dbReference>
<keyword evidence="6" id="KW-0378">Hydrolase</keyword>
<evidence type="ECO:0000256" key="7">
    <source>
        <dbReference type="ARBA" id="ARBA00023211"/>
    </source>
</evidence>
<dbReference type="EMBL" id="DYUK01000016">
    <property type="protein sequence ID" value="HJG78883.1"/>
    <property type="molecule type" value="Genomic_DNA"/>
</dbReference>
<protein>
    <recommendedName>
        <fullName evidence="4">Xaa-Pro aminopeptidase</fullName>
        <ecNumber evidence="4">3.4.11.9</ecNumber>
    </recommendedName>
</protein>
<evidence type="ECO:0000313" key="11">
    <source>
        <dbReference type="EMBL" id="HJG78883.1"/>
    </source>
</evidence>
<keyword evidence="11" id="KW-0645">Protease</keyword>
<dbReference type="SUPFAM" id="SSF55920">
    <property type="entry name" value="Creatinase/aminopeptidase"/>
    <property type="match status" value="1"/>
</dbReference>
<comment type="caution">
    <text evidence="11">The sequence shown here is derived from an EMBL/GenBank/DDBJ whole genome shotgun (WGS) entry which is preliminary data.</text>
</comment>
<evidence type="ECO:0000256" key="9">
    <source>
        <dbReference type="SAM" id="MobiDB-lite"/>
    </source>
</evidence>
<comment type="catalytic activity">
    <reaction evidence="1">
        <text>Release of any N-terminal amino acid, including proline, that is linked to proline, even from a dipeptide or tripeptide.</text>
        <dbReference type="EC" id="3.4.11.9"/>
    </reaction>
</comment>